<comment type="similarity">
    <text evidence="2 7">Belongs to the major facilitator superfamily. Sugar transporter (TC 2.A.1.1) family.</text>
</comment>
<evidence type="ECO:0000259" key="10">
    <source>
        <dbReference type="PROSITE" id="PS50850"/>
    </source>
</evidence>
<feature type="transmembrane region" description="Helical" evidence="9">
    <location>
        <begin position="421"/>
        <end position="444"/>
    </location>
</feature>
<feature type="transmembrane region" description="Helical" evidence="9">
    <location>
        <begin position="456"/>
        <end position="476"/>
    </location>
</feature>
<evidence type="ECO:0000256" key="9">
    <source>
        <dbReference type="SAM" id="Phobius"/>
    </source>
</evidence>
<feature type="transmembrane region" description="Helical" evidence="9">
    <location>
        <begin position="129"/>
        <end position="153"/>
    </location>
</feature>
<organism evidence="11 12">
    <name type="scientific">Meyerozyma guilliermondii (strain ATCC 6260 / CBS 566 / DSM 6381 / JCM 1539 / NBRC 10279 / NRRL Y-324)</name>
    <name type="common">Yeast</name>
    <name type="synonym">Candida guilliermondii</name>
    <dbReference type="NCBI Taxonomy" id="294746"/>
    <lineage>
        <taxon>Eukaryota</taxon>
        <taxon>Fungi</taxon>
        <taxon>Dikarya</taxon>
        <taxon>Ascomycota</taxon>
        <taxon>Saccharomycotina</taxon>
        <taxon>Pichiomycetes</taxon>
        <taxon>Debaryomycetaceae</taxon>
        <taxon>Meyerozyma</taxon>
    </lineage>
</organism>
<feature type="transmembrane region" description="Helical" evidence="9">
    <location>
        <begin position="196"/>
        <end position="218"/>
    </location>
</feature>
<dbReference type="InParanoid" id="A5DEX9"/>
<dbReference type="NCBIfam" id="TIGR00879">
    <property type="entry name" value="SP"/>
    <property type="match status" value="1"/>
</dbReference>
<dbReference type="FunCoup" id="A5DEX9">
    <property type="interactions" value="227"/>
</dbReference>
<feature type="compositionally biased region" description="Basic and acidic residues" evidence="8">
    <location>
        <begin position="580"/>
        <end position="597"/>
    </location>
</feature>
<dbReference type="InterPro" id="IPR005828">
    <property type="entry name" value="MFS_sugar_transport-like"/>
</dbReference>
<evidence type="ECO:0000256" key="5">
    <source>
        <dbReference type="ARBA" id="ARBA00022989"/>
    </source>
</evidence>
<keyword evidence="4 9" id="KW-0812">Transmembrane</keyword>
<feature type="compositionally biased region" description="Low complexity" evidence="8">
    <location>
        <begin position="608"/>
        <end position="624"/>
    </location>
</feature>
<feature type="transmembrane region" description="Helical" evidence="9">
    <location>
        <begin position="78"/>
        <end position="99"/>
    </location>
</feature>
<dbReference type="HOGENOM" id="CLU_001265_42_0_1"/>
<evidence type="ECO:0000256" key="3">
    <source>
        <dbReference type="ARBA" id="ARBA00022448"/>
    </source>
</evidence>
<dbReference type="InterPro" id="IPR050360">
    <property type="entry name" value="MFS_Sugar_Transporters"/>
</dbReference>
<feature type="domain" description="Major facilitator superfamily (MFS) profile" evidence="10">
    <location>
        <begin position="34"/>
        <end position="480"/>
    </location>
</feature>
<dbReference type="PANTHER" id="PTHR48022:SF16">
    <property type="entry name" value="HIGH GLUCOSE SENSOR RGT2-RELATED"/>
    <property type="match status" value="1"/>
</dbReference>
<feature type="transmembrane region" description="Helical" evidence="9">
    <location>
        <begin position="324"/>
        <end position="346"/>
    </location>
</feature>
<evidence type="ECO:0000256" key="6">
    <source>
        <dbReference type="ARBA" id="ARBA00023136"/>
    </source>
</evidence>
<evidence type="ECO:0000256" key="2">
    <source>
        <dbReference type="ARBA" id="ARBA00010992"/>
    </source>
</evidence>
<dbReference type="GeneID" id="5127572"/>
<evidence type="ECO:0000313" key="12">
    <source>
        <dbReference type="Proteomes" id="UP000001997"/>
    </source>
</evidence>
<keyword evidence="5 9" id="KW-1133">Transmembrane helix</keyword>
<dbReference type="InterPro" id="IPR003663">
    <property type="entry name" value="Sugar/inositol_transpt"/>
</dbReference>
<comment type="subcellular location">
    <subcellularLocation>
        <location evidence="1">Membrane</location>
        <topology evidence="1">Multi-pass membrane protein</topology>
    </subcellularLocation>
</comment>
<evidence type="ECO:0000256" key="4">
    <source>
        <dbReference type="ARBA" id="ARBA00022692"/>
    </source>
</evidence>
<keyword evidence="3 7" id="KW-0813">Transport</keyword>
<evidence type="ECO:0000313" key="11">
    <source>
        <dbReference type="EMBL" id="EDK37732.2"/>
    </source>
</evidence>
<feature type="transmembrane region" description="Helical" evidence="9">
    <location>
        <begin position="106"/>
        <end position="123"/>
    </location>
</feature>
<dbReference type="PRINTS" id="PR00171">
    <property type="entry name" value="SUGRTRNSPORT"/>
</dbReference>
<dbReference type="InterPro" id="IPR020846">
    <property type="entry name" value="MFS_dom"/>
</dbReference>
<feature type="region of interest" description="Disordered" evidence="8">
    <location>
        <begin position="580"/>
        <end position="641"/>
    </location>
</feature>
<feature type="compositionally biased region" description="Polar residues" evidence="8">
    <location>
        <begin position="523"/>
        <end position="533"/>
    </location>
</feature>
<feature type="compositionally biased region" description="Polar residues" evidence="8">
    <location>
        <begin position="632"/>
        <end position="641"/>
    </location>
</feature>
<dbReference type="Gene3D" id="1.20.1250.20">
    <property type="entry name" value="MFS general substrate transporter like domains"/>
    <property type="match status" value="1"/>
</dbReference>
<dbReference type="eggNOG" id="KOG0254">
    <property type="taxonomic scope" value="Eukaryota"/>
</dbReference>
<dbReference type="RefSeq" id="XP_001486159.2">
    <property type="nucleotide sequence ID" value="XM_001486109.1"/>
</dbReference>
<dbReference type="OrthoDB" id="6612291at2759"/>
<proteinExistence type="inferred from homology"/>
<feature type="compositionally biased region" description="Low complexity" evidence="8">
    <location>
        <begin position="534"/>
        <end position="564"/>
    </location>
</feature>
<feature type="transmembrane region" description="Helical" evidence="9">
    <location>
        <begin position="29"/>
        <end position="47"/>
    </location>
</feature>
<feature type="transmembrane region" description="Helical" evidence="9">
    <location>
        <begin position="165"/>
        <end position="184"/>
    </location>
</feature>
<feature type="transmembrane region" description="Helical" evidence="9">
    <location>
        <begin position="287"/>
        <end position="312"/>
    </location>
</feature>
<sequence length="641" mass="70601">MWSFLDRLMYDSTIEEEYYRKIRQKSSSSSAIVVGLVAAMGGFLYGYDTGLINDILEMRYVSTHFPSNGYAFNTHERALVTAILSLGTFVGAVLAPLISDTYGRKFAIVVSSGLLCNAGNIIQVAASDIALLCIGRVVCGISVGILSASVPLYQAEASPKWVRGSIVYTYQWAITWGLLIASAVCQGTRKFNNSGSYRIPIALQFLWATILCIGMLFLPESPRFYVQKNKIQKGLESLSKLRRLPTDDADLIEELVEIKANYDYEMSFGKTSILDCFRNGGGRHKQVLRMVTGIGIHAFQQCSGINFIFYYGVNFFSSTGMGNYYLMSFITYAVNTLFTIPGIILIEVIGRRSLLLWGGTGMSISNFIIAIVGVCISDNHISSIISVSFSCSFIAFFAASWGGCTWALVSDIYGISIRQKAISITAATNWLVNFICAYITPYLIDTGAHTAALKNKIFFIWGGFNAAGVVFTYFMVYETKGLKLEEIDYMYLNCDNARVSTKFKSQKIDYNTPLLQNDVLMNEKSNNDPQEPVSNGSASSRSDNNSVHSSSDSESSDDPPYNNNLTDYQRYLSSLGAMEDKVPEPIHPPSVEHEHDLNPIIARQFFEAPPSESDSDSEGSSHASIGAENDESGSSNTTYSS</sequence>
<name>A5DEX9_PICGU</name>
<dbReference type="GO" id="GO:0005351">
    <property type="term" value="F:carbohydrate:proton symporter activity"/>
    <property type="evidence" value="ECO:0007669"/>
    <property type="project" value="TreeGrafter"/>
</dbReference>
<evidence type="ECO:0000256" key="7">
    <source>
        <dbReference type="RuleBase" id="RU003346"/>
    </source>
</evidence>
<feature type="region of interest" description="Disordered" evidence="8">
    <location>
        <begin position="522"/>
        <end position="566"/>
    </location>
</feature>
<protein>
    <recommendedName>
        <fullName evidence="10">Major facilitator superfamily (MFS) profile domain-containing protein</fullName>
    </recommendedName>
</protein>
<dbReference type="PROSITE" id="PS50850">
    <property type="entry name" value="MFS"/>
    <property type="match status" value="1"/>
</dbReference>
<dbReference type="InterPro" id="IPR005829">
    <property type="entry name" value="Sugar_transporter_CS"/>
</dbReference>
<dbReference type="KEGG" id="pgu:PGUG_01830"/>
<dbReference type="Pfam" id="PF00083">
    <property type="entry name" value="Sugar_tr"/>
    <property type="match status" value="1"/>
</dbReference>
<dbReference type="OMA" id="VCQGTRK"/>
<reference evidence="11 12" key="1">
    <citation type="journal article" date="2009" name="Nature">
        <title>Evolution of pathogenicity and sexual reproduction in eight Candida genomes.</title>
        <authorList>
            <person name="Butler G."/>
            <person name="Rasmussen M.D."/>
            <person name="Lin M.F."/>
            <person name="Santos M.A."/>
            <person name="Sakthikumar S."/>
            <person name="Munro C.A."/>
            <person name="Rheinbay E."/>
            <person name="Grabherr M."/>
            <person name="Forche A."/>
            <person name="Reedy J.L."/>
            <person name="Agrafioti I."/>
            <person name="Arnaud M.B."/>
            <person name="Bates S."/>
            <person name="Brown A.J."/>
            <person name="Brunke S."/>
            <person name="Costanzo M.C."/>
            <person name="Fitzpatrick D.A."/>
            <person name="de Groot P.W."/>
            <person name="Harris D."/>
            <person name="Hoyer L.L."/>
            <person name="Hube B."/>
            <person name="Klis F.M."/>
            <person name="Kodira C."/>
            <person name="Lennard N."/>
            <person name="Logue M.E."/>
            <person name="Martin R."/>
            <person name="Neiman A.M."/>
            <person name="Nikolaou E."/>
            <person name="Quail M.A."/>
            <person name="Quinn J."/>
            <person name="Santos M.C."/>
            <person name="Schmitzberger F.F."/>
            <person name="Sherlock G."/>
            <person name="Shah P."/>
            <person name="Silverstein K.A."/>
            <person name="Skrzypek M.S."/>
            <person name="Soll D."/>
            <person name="Staggs R."/>
            <person name="Stansfield I."/>
            <person name="Stumpf M.P."/>
            <person name="Sudbery P.E."/>
            <person name="Srikantha T."/>
            <person name="Zeng Q."/>
            <person name="Berman J."/>
            <person name="Berriman M."/>
            <person name="Heitman J."/>
            <person name="Gow N.A."/>
            <person name="Lorenz M.C."/>
            <person name="Birren B.W."/>
            <person name="Kellis M."/>
            <person name="Cuomo C.A."/>
        </authorList>
    </citation>
    <scope>NUCLEOTIDE SEQUENCE [LARGE SCALE GENOMIC DNA]</scope>
    <source>
        <strain evidence="12">ATCC 6260 / CBS 566 / DSM 6381 / JCM 1539 / NBRC 10279 / NRRL Y-324</strain>
    </source>
</reference>
<dbReference type="GO" id="GO:0016020">
    <property type="term" value="C:membrane"/>
    <property type="evidence" value="ECO:0007669"/>
    <property type="project" value="UniProtKB-SubCell"/>
</dbReference>
<dbReference type="InterPro" id="IPR036259">
    <property type="entry name" value="MFS_trans_sf"/>
</dbReference>
<dbReference type="EMBL" id="CH408156">
    <property type="protein sequence ID" value="EDK37732.2"/>
    <property type="molecule type" value="Genomic_DNA"/>
</dbReference>
<dbReference type="AlphaFoldDB" id="A5DEX9"/>
<gene>
    <name evidence="11" type="ORF">PGUG_01830</name>
</gene>
<evidence type="ECO:0000256" key="8">
    <source>
        <dbReference type="SAM" id="MobiDB-lite"/>
    </source>
</evidence>
<dbReference type="Proteomes" id="UP000001997">
    <property type="component" value="Unassembled WGS sequence"/>
</dbReference>
<dbReference type="PROSITE" id="PS00217">
    <property type="entry name" value="SUGAR_TRANSPORT_2"/>
    <property type="match status" value="1"/>
</dbReference>
<keyword evidence="12" id="KW-1185">Reference proteome</keyword>
<feature type="transmembrane region" description="Helical" evidence="9">
    <location>
        <begin position="384"/>
        <end position="409"/>
    </location>
</feature>
<dbReference type="PANTHER" id="PTHR48022">
    <property type="entry name" value="PLASTIDIC GLUCOSE TRANSPORTER 4"/>
    <property type="match status" value="1"/>
</dbReference>
<dbReference type="SUPFAM" id="SSF103473">
    <property type="entry name" value="MFS general substrate transporter"/>
    <property type="match status" value="1"/>
</dbReference>
<dbReference type="STRING" id="294746.A5DEX9"/>
<dbReference type="CDD" id="cd17356">
    <property type="entry name" value="MFS_HXT"/>
    <property type="match status" value="1"/>
</dbReference>
<accession>A5DEX9</accession>
<evidence type="ECO:0000256" key="1">
    <source>
        <dbReference type="ARBA" id="ARBA00004141"/>
    </source>
</evidence>
<dbReference type="PROSITE" id="PS00216">
    <property type="entry name" value="SUGAR_TRANSPORT_1"/>
    <property type="match status" value="1"/>
</dbReference>
<keyword evidence="6 9" id="KW-0472">Membrane</keyword>
<feature type="transmembrane region" description="Helical" evidence="9">
    <location>
        <begin position="353"/>
        <end position="372"/>
    </location>
</feature>
<dbReference type="VEuPathDB" id="FungiDB:PGUG_01830"/>